<gene>
    <name evidence="1" type="ORF">J057_04496</name>
</gene>
<dbReference type="eggNOG" id="ENOG50321WF">
    <property type="taxonomic scope" value="Bacteria"/>
</dbReference>
<dbReference type="HOGENOM" id="CLU_109377_0_0_6"/>
<dbReference type="Pfam" id="PF09684">
    <property type="entry name" value="Tail_P2_I"/>
    <property type="match status" value="1"/>
</dbReference>
<comment type="caution">
    <text evidence="1">The sequence shown here is derived from an EMBL/GenBank/DDBJ whole genome shotgun (WGS) entry which is preliminary data.</text>
</comment>
<dbReference type="EMBL" id="APLQ01000011">
    <property type="protein sequence ID" value="ENO14580.1"/>
    <property type="molecule type" value="Genomic_DNA"/>
</dbReference>
<name>N6VWE7_9GAMM</name>
<dbReference type="InterPro" id="IPR006521">
    <property type="entry name" value="Tail_protein_I"/>
</dbReference>
<evidence type="ECO:0000313" key="2">
    <source>
        <dbReference type="Proteomes" id="UP000013165"/>
    </source>
</evidence>
<dbReference type="PATRIC" id="fig|626887.3.peg.885"/>
<keyword evidence="2" id="KW-1185">Reference proteome</keyword>
<accession>N6VWE7</accession>
<dbReference type="RefSeq" id="WP_004578877.1">
    <property type="nucleotide sequence ID" value="NZ_AP028878.1"/>
</dbReference>
<evidence type="ECO:0000313" key="1">
    <source>
        <dbReference type="EMBL" id="ENO14580.1"/>
    </source>
</evidence>
<sequence>MSSNESPIRPRLALTFWQALGGMQALRRAADRWWDLVQTWLEWPMQQLDADTAPLAILNLLAWERDITRFTGEPDWLYRKRVKYAYLNSADAGSVAGFKRILQRLGVGYVEIEERRLDRDWDIIVLRLTDSQLGENPELLDIIRQMYGRTCRRYEFEVVTPVSVGAAAPEFSNVWDYARAEL</sequence>
<dbReference type="STRING" id="626887.J057_04496"/>
<dbReference type="AlphaFoldDB" id="N6VWE7"/>
<dbReference type="Proteomes" id="UP000013165">
    <property type="component" value="Unassembled WGS sequence"/>
</dbReference>
<dbReference type="OrthoDB" id="5674874at2"/>
<protein>
    <submittedName>
        <fullName evidence="1">Phage tail protein</fullName>
    </submittedName>
</protein>
<reference evidence="1 2" key="1">
    <citation type="journal article" date="2013" name="Genome Announc.">
        <title>Genome Sequence of the Polycyclic Aromatic Hydrocarbon-Degrading Bacterium Strain Marinobacter nanhaiticus D15-8WT.</title>
        <authorList>
            <person name="Cui Z."/>
            <person name="Gao W."/>
            <person name="Li Q."/>
            <person name="Xu G."/>
            <person name="Zheng L."/>
        </authorList>
    </citation>
    <scope>NUCLEOTIDE SEQUENCE [LARGE SCALE GENOMIC DNA]</scope>
    <source>
        <strain evidence="1 2">D15-8W</strain>
    </source>
</reference>
<organism evidence="1 2">
    <name type="scientific">Marinobacter nanhaiticus D15-8W</name>
    <dbReference type="NCBI Taxonomy" id="626887"/>
    <lineage>
        <taxon>Bacteria</taxon>
        <taxon>Pseudomonadati</taxon>
        <taxon>Pseudomonadota</taxon>
        <taxon>Gammaproteobacteria</taxon>
        <taxon>Pseudomonadales</taxon>
        <taxon>Marinobacteraceae</taxon>
        <taxon>Marinobacter</taxon>
    </lineage>
</organism>
<proteinExistence type="predicted"/>